<dbReference type="Proteomes" id="UP001501692">
    <property type="component" value="Unassembled WGS sequence"/>
</dbReference>
<evidence type="ECO:0000313" key="2">
    <source>
        <dbReference type="Proteomes" id="UP001501692"/>
    </source>
</evidence>
<comment type="caution">
    <text evidence="1">The sequence shown here is derived from an EMBL/GenBank/DDBJ whole genome shotgun (WGS) entry which is preliminary data.</text>
</comment>
<proteinExistence type="predicted"/>
<organism evidence="1 2">
    <name type="scientific">Algibacter aquimarinus</name>
    <dbReference type="NCBI Taxonomy" id="1136748"/>
    <lineage>
        <taxon>Bacteria</taxon>
        <taxon>Pseudomonadati</taxon>
        <taxon>Bacteroidota</taxon>
        <taxon>Flavobacteriia</taxon>
        <taxon>Flavobacteriales</taxon>
        <taxon>Flavobacteriaceae</taxon>
        <taxon>Algibacter</taxon>
    </lineage>
</organism>
<keyword evidence="2" id="KW-1185">Reference proteome</keyword>
<accession>A0ABP9HA87</accession>
<evidence type="ECO:0000313" key="1">
    <source>
        <dbReference type="EMBL" id="GAA4965337.1"/>
    </source>
</evidence>
<reference evidence="2" key="1">
    <citation type="journal article" date="2019" name="Int. J. Syst. Evol. Microbiol.">
        <title>The Global Catalogue of Microorganisms (GCM) 10K type strain sequencing project: providing services to taxonomists for standard genome sequencing and annotation.</title>
        <authorList>
            <consortium name="The Broad Institute Genomics Platform"/>
            <consortium name="The Broad Institute Genome Sequencing Center for Infectious Disease"/>
            <person name="Wu L."/>
            <person name="Ma J."/>
        </authorList>
    </citation>
    <scope>NUCLEOTIDE SEQUENCE [LARGE SCALE GENOMIC DNA]</scope>
    <source>
        <strain evidence="2">JCM 18287</strain>
    </source>
</reference>
<gene>
    <name evidence="1" type="ORF">GCM10023315_12840</name>
</gene>
<sequence>MKNVFTILMVLLTMVSFSQSKELEGDVVIEDVKFNDLKISVEVESAEEIESTFKVEDIMEILDDTDKNQKLHFEIICNGDKMSNGVKSSLSYKVEGNTDEIKSFYKSVKKIRKAAINYYKNKE</sequence>
<name>A0ABP9HA87_9FLAO</name>
<protein>
    <submittedName>
        <fullName evidence="1">Uncharacterized protein</fullName>
    </submittedName>
</protein>
<dbReference type="RefSeq" id="WP_345165954.1">
    <property type="nucleotide sequence ID" value="NZ_BAABJK010000004.1"/>
</dbReference>
<dbReference type="EMBL" id="BAABJK010000004">
    <property type="protein sequence ID" value="GAA4965337.1"/>
    <property type="molecule type" value="Genomic_DNA"/>
</dbReference>